<gene>
    <name evidence="1" type="ORF">CBM2587_A80019</name>
</gene>
<name>A0A375BWQ9_9BURK</name>
<accession>A0A375BWQ9</accession>
<dbReference type="EMBL" id="OFSQ01000027">
    <property type="protein sequence ID" value="SOY56725.1"/>
    <property type="molecule type" value="Genomic_DNA"/>
</dbReference>
<protein>
    <submittedName>
        <fullName evidence="1">Uncharacterized protein</fullName>
    </submittedName>
</protein>
<sequence>MQLMPVYGPDGWRERYGEAIAGSDNGLRYFLTPDVKDELLAAGVIFTISSRMMTDDPERLKEALIEIIKRRSKARALRRISIEQAAPLRPVPTTDDAPA</sequence>
<dbReference type="Proteomes" id="UP000256780">
    <property type="component" value="Chromosome CBM2587_a"/>
</dbReference>
<organism evidence="1">
    <name type="scientific">Cupriavidus taiwanensis</name>
    <dbReference type="NCBI Taxonomy" id="164546"/>
    <lineage>
        <taxon>Bacteria</taxon>
        <taxon>Pseudomonadati</taxon>
        <taxon>Pseudomonadota</taxon>
        <taxon>Betaproteobacteria</taxon>
        <taxon>Burkholderiales</taxon>
        <taxon>Burkholderiaceae</taxon>
        <taxon>Cupriavidus</taxon>
    </lineage>
</organism>
<comment type="caution">
    <text evidence="1">The sequence shown here is derived from an EMBL/GenBank/DDBJ whole genome shotgun (WGS) entry which is preliminary data.</text>
</comment>
<proteinExistence type="predicted"/>
<dbReference type="RefSeq" id="WP_116356011.1">
    <property type="nucleotide sequence ID" value="NZ_LT976853.1"/>
</dbReference>
<reference evidence="1" key="1">
    <citation type="submission" date="2018-01" db="EMBL/GenBank/DDBJ databases">
        <authorList>
            <person name="Clerissi C."/>
        </authorList>
    </citation>
    <scope>NUCLEOTIDE SEQUENCE</scope>
    <source>
        <strain evidence="1">Cupriavidus sp. LMG 19464</strain>
    </source>
</reference>
<evidence type="ECO:0000313" key="1">
    <source>
        <dbReference type="EMBL" id="SOY56725.1"/>
    </source>
</evidence>
<dbReference type="AlphaFoldDB" id="A0A375BWQ9"/>